<keyword evidence="17" id="KW-1185">Reference proteome</keyword>
<evidence type="ECO:0000256" key="4">
    <source>
        <dbReference type="ARBA" id="ARBA00022496"/>
    </source>
</evidence>
<dbReference type="PANTHER" id="PTHR32552">
    <property type="entry name" value="FERRICHROME IRON RECEPTOR-RELATED"/>
    <property type="match status" value="1"/>
</dbReference>
<sequence>MDIRRKLIATAVLTAFGAPAWAQQQQAQPADEIEVVKVTAQKRKEDPAKVAMSISAVTGSQLQAEHVRDITDLTRVVPNISFTAASGNGGAGPGTSNIEIRGISSTAGAATVGVYLGDTPVTVGNVYTMGNIEPRFFDIDRVEVLRGPQATLYGASSMGGTIKFVPNEPDLKEREFTTYTEASNTKGGSANYAANVVGNFPLIPDELALRIGVQAQHTGGYINQVDGDGNVLANNINKISDQEIRASLKWRPTRTLTISPSIYYQRIDAKDISAFNLDLPLYSAQKQIREPSIDKLLAPSVTVNWDLGEVDLTSATSYFQRKFDRTQNGSAYNSYSLSTFLTSTADGGKAPPELIDAIAGLPSAVYLNNQVRQVSQEFRLASRPYDEKVSPWTWLAGTYFSNQHTNIIENDPIFGVTKTFADYGFDIADPDLLPDAVPGQFPNDNSFAGAFHYREKQGSVFGELNYYFSPTVHVTVGARYLKANTTLSQRNGNYLAGAGNNSSAETTSHAFTPKYALTWEVSPTNTVYTSVAKGFRLGGANIYVPTTTCGPDLEANGITAGPPSYAPDSLWSYEVGSKSRFLNNRVSLNADVFYVKWKNIQQGVYLPTCAYTYNANAGDATTKGFEFDIKAKPLPGLTLSASGGYVDATLSNDKGIENGVVGAVAGARIQGVPKYNAAVNATYNFSAWERPSFVMAGMQWVGSSRGSLDPDSTDYDRPGYHTTDFSAGMTFGAYAFTVFVKNAFDTDTIIQHPQVASIVQGYRLTPRSIGVSMATKF</sequence>
<keyword evidence="10 11" id="KW-0998">Cell outer membrane</keyword>
<keyword evidence="3 11" id="KW-1134">Transmembrane beta strand</keyword>
<accession>A0A6I2L0M4</accession>
<reference evidence="16 17" key="1">
    <citation type="submission" date="2019-11" db="EMBL/GenBank/DDBJ databases">
        <title>Novel species isolated from a subtropical stream in China.</title>
        <authorList>
            <person name="Lu H."/>
        </authorList>
    </citation>
    <scope>NUCLEOTIDE SEQUENCE [LARGE SCALE GENOMIC DNA]</scope>
    <source>
        <strain evidence="16 17">FT80W</strain>
    </source>
</reference>
<evidence type="ECO:0000313" key="16">
    <source>
        <dbReference type="EMBL" id="MRW91403.1"/>
    </source>
</evidence>
<evidence type="ECO:0000256" key="5">
    <source>
        <dbReference type="ARBA" id="ARBA00022692"/>
    </source>
</evidence>
<evidence type="ECO:0000256" key="6">
    <source>
        <dbReference type="ARBA" id="ARBA00023004"/>
    </source>
</evidence>
<evidence type="ECO:0000256" key="11">
    <source>
        <dbReference type="PROSITE-ProRule" id="PRU01360"/>
    </source>
</evidence>
<evidence type="ECO:0000259" key="15">
    <source>
        <dbReference type="Pfam" id="PF07715"/>
    </source>
</evidence>
<dbReference type="Pfam" id="PF00593">
    <property type="entry name" value="TonB_dep_Rec_b-barrel"/>
    <property type="match status" value="1"/>
</dbReference>
<feature type="signal peptide" evidence="13">
    <location>
        <begin position="1"/>
        <end position="22"/>
    </location>
</feature>
<evidence type="ECO:0000256" key="1">
    <source>
        <dbReference type="ARBA" id="ARBA00004571"/>
    </source>
</evidence>
<feature type="chain" id="PRO_5026198542" evidence="13">
    <location>
        <begin position="23"/>
        <end position="777"/>
    </location>
</feature>
<keyword evidence="16" id="KW-0675">Receptor</keyword>
<dbReference type="GO" id="GO:0006826">
    <property type="term" value="P:iron ion transport"/>
    <property type="evidence" value="ECO:0007669"/>
    <property type="project" value="UniProtKB-KW"/>
</dbReference>
<protein>
    <submittedName>
        <fullName evidence="16">TonB-dependent receptor</fullName>
    </submittedName>
</protein>
<keyword evidence="2 11" id="KW-0813">Transport</keyword>
<keyword evidence="4" id="KW-0410">Iron transport</keyword>
<dbReference type="Proteomes" id="UP000433309">
    <property type="component" value="Unassembled WGS sequence"/>
</dbReference>
<evidence type="ECO:0000259" key="14">
    <source>
        <dbReference type="Pfam" id="PF00593"/>
    </source>
</evidence>
<evidence type="ECO:0000256" key="9">
    <source>
        <dbReference type="ARBA" id="ARBA00023136"/>
    </source>
</evidence>
<dbReference type="Pfam" id="PF07715">
    <property type="entry name" value="Plug"/>
    <property type="match status" value="1"/>
</dbReference>
<evidence type="ECO:0000256" key="2">
    <source>
        <dbReference type="ARBA" id="ARBA00022448"/>
    </source>
</evidence>
<dbReference type="RefSeq" id="WP_154377751.1">
    <property type="nucleotide sequence ID" value="NZ_WKJK01000007.1"/>
</dbReference>
<dbReference type="InterPro" id="IPR012910">
    <property type="entry name" value="Plug_dom"/>
</dbReference>
<comment type="caution">
    <text evidence="16">The sequence shown here is derived from an EMBL/GenBank/DDBJ whole genome shotgun (WGS) entry which is preliminary data.</text>
</comment>
<dbReference type="GO" id="GO:0009279">
    <property type="term" value="C:cell outer membrane"/>
    <property type="evidence" value="ECO:0007669"/>
    <property type="project" value="UniProtKB-SubCell"/>
</dbReference>
<evidence type="ECO:0000313" key="17">
    <source>
        <dbReference type="Proteomes" id="UP000433309"/>
    </source>
</evidence>
<feature type="domain" description="TonB-dependent receptor-like beta-barrel" evidence="14">
    <location>
        <begin position="311"/>
        <end position="742"/>
    </location>
</feature>
<evidence type="ECO:0000256" key="7">
    <source>
        <dbReference type="ARBA" id="ARBA00023065"/>
    </source>
</evidence>
<keyword evidence="6" id="KW-0408">Iron</keyword>
<organism evidence="16 17">
    <name type="scientific">Duganella guangzhouensis</name>
    <dbReference type="NCBI Taxonomy" id="2666084"/>
    <lineage>
        <taxon>Bacteria</taxon>
        <taxon>Pseudomonadati</taxon>
        <taxon>Pseudomonadota</taxon>
        <taxon>Betaproteobacteria</taxon>
        <taxon>Burkholderiales</taxon>
        <taxon>Oxalobacteraceae</taxon>
        <taxon>Telluria group</taxon>
        <taxon>Duganella</taxon>
    </lineage>
</organism>
<dbReference type="InterPro" id="IPR039426">
    <property type="entry name" value="TonB-dep_rcpt-like"/>
</dbReference>
<gene>
    <name evidence="16" type="ORF">GJ699_15530</name>
</gene>
<keyword evidence="13" id="KW-0732">Signal</keyword>
<keyword evidence="9 11" id="KW-0472">Membrane</keyword>
<evidence type="ECO:0000256" key="8">
    <source>
        <dbReference type="ARBA" id="ARBA00023077"/>
    </source>
</evidence>
<feature type="domain" description="TonB-dependent receptor plug" evidence="15">
    <location>
        <begin position="48"/>
        <end position="161"/>
    </location>
</feature>
<evidence type="ECO:0000256" key="10">
    <source>
        <dbReference type="ARBA" id="ARBA00023237"/>
    </source>
</evidence>
<keyword evidence="5 11" id="KW-0812">Transmembrane</keyword>
<comment type="similarity">
    <text evidence="11 12">Belongs to the TonB-dependent receptor family.</text>
</comment>
<dbReference type="InterPro" id="IPR036942">
    <property type="entry name" value="Beta-barrel_TonB_sf"/>
</dbReference>
<dbReference type="AlphaFoldDB" id="A0A6I2L0M4"/>
<evidence type="ECO:0000256" key="13">
    <source>
        <dbReference type="SAM" id="SignalP"/>
    </source>
</evidence>
<keyword evidence="7" id="KW-0406">Ion transport</keyword>
<name>A0A6I2L0M4_9BURK</name>
<evidence type="ECO:0000256" key="12">
    <source>
        <dbReference type="RuleBase" id="RU003357"/>
    </source>
</evidence>
<dbReference type="InterPro" id="IPR000531">
    <property type="entry name" value="Beta-barrel_TonB"/>
</dbReference>
<comment type="subcellular location">
    <subcellularLocation>
        <location evidence="1 11">Cell outer membrane</location>
        <topology evidence="1 11">Multi-pass membrane protein</topology>
    </subcellularLocation>
</comment>
<dbReference type="SUPFAM" id="SSF56935">
    <property type="entry name" value="Porins"/>
    <property type="match status" value="1"/>
</dbReference>
<evidence type="ECO:0000256" key="3">
    <source>
        <dbReference type="ARBA" id="ARBA00022452"/>
    </source>
</evidence>
<proteinExistence type="inferred from homology"/>
<keyword evidence="8 12" id="KW-0798">TonB box</keyword>
<dbReference type="PROSITE" id="PS52016">
    <property type="entry name" value="TONB_DEPENDENT_REC_3"/>
    <property type="match status" value="1"/>
</dbReference>
<dbReference type="Gene3D" id="2.40.170.20">
    <property type="entry name" value="TonB-dependent receptor, beta-barrel domain"/>
    <property type="match status" value="1"/>
</dbReference>
<dbReference type="EMBL" id="WKJK01000007">
    <property type="protein sequence ID" value="MRW91403.1"/>
    <property type="molecule type" value="Genomic_DNA"/>
</dbReference>
<dbReference type="PANTHER" id="PTHR32552:SF81">
    <property type="entry name" value="TONB-DEPENDENT OUTER MEMBRANE RECEPTOR"/>
    <property type="match status" value="1"/>
</dbReference>